<evidence type="ECO:0000259" key="1">
    <source>
        <dbReference type="Pfam" id="PF02557"/>
    </source>
</evidence>
<dbReference type="InterPro" id="IPR003709">
    <property type="entry name" value="VanY-like_core_dom"/>
</dbReference>
<proteinExistence type="predicted"/>
<protein>
    <submittedName>
        <fullName evidence="2">D-alanyl-D-alanine carboxypeptidase family protein</fullName>
    </submittedName>
</protein>
<dbReference type="InterPro" id="IPR052179">
    <property type="entry name" value="DD-CPase-like"/>
</dbReference>
<evidence type="ECO:0000313" key="3">
    <source>
        <dbReference type="Proteomes" id="UP000305675"/>
    </source>
</evidence>
<dbReference type="EMBL" id="SWCJ01000002">
    <property type="protein sequence ID" value="TKB57569.1"/>
    <property type="molecule type" value="Genomic_DNA"/>
</dbReference>
<dbReference type="Gene3D" id="3.30.1380.10">
    <property type="match status" value="1"/>
</dbReference>
<dbReference type="Proteomes" id="UP000305675">
    <property type="component" value="Unassembled WGS sequence"/>
</dbReference>
<dbReference type="Pfam" id="PF02557">
    <property type="entry name" value="VanY"/>
    <property type="match status" value="1"/>
</dbReference>
<gene>
    <name evidence="2" type="ORF">FCL42_04665</name>
</gene>
<keyword evidence="2" id="KW-0121">Carboxypeptidase</keyword>
<dbReference type="AlphaFoldDB" id="A0A4U1BWK3"/>
<dbReference type="InterPro" id="IPR009045">
    <property type="entry name" value="Zn_M74/Hedgehog-like"/>
</dbReference>
<feature type="domain" description="D-alanyl-D-alanine carboxypeptidase-like core" evidence="1">
    <location>
        <begin position="22"/>
        <end position="175"/>
    </location>
</feature>
<dbReference type="OrthoDB" id="9792074at2"/>
<organism evidence="2 3">
    <name type="scientific">Ferrimonas aestuarii</name>
    <dbReference type="NCBI Taxonomy" id="2569539"/>
    <lineage>
        <taxon>Bacteria</taxon>
        <taxon>Pseudomonadati</taxon>
        <taxon>Pseudomonadota</taxon>
        <taxon>Gammaproteobacteria</taxon>
        <taxon>Alteromonadales</taxon>
        <taxon>Ferrimonadaceae</taxon>
        <taxon>Ferrimonas</taxon>
    </lineage>
</organism>
<keyword evidence="3" id="KW-1185">Reference proteome</keyword>
<name>A0A4U1BWK3_9GAMM</name>
<dbReference type="GO" id="GO:0006508">
    <property type="term" value="P:proteolysis"/>
    <property type="evidence" value="ECO:0007669"/>
    <property type="project" value="InterPro"/>
</dbReference>
<reference evidence="2 3" key="1">
    <citation type="submission" date="2019-04" db="EMBL/GenBank/DDBJ databases">
        <authorList>
            <person name="Hwang J.C."/>
        </authorList>
    </citation>
    <scope>NUCLEOTIDE SEQUENCE [LARGE SCALE GENOMIC DNA]</scope>
    <source>
        <strain evidence="2 3">IMCC35002</strain>
    </source>
</reference>
<dbReference type="RefSeq" id="WP_136862214.1">
    <property type="nucleotide sequence ID" value="NZ_SWCJ01000002.1"/>
</dbReference>
<evidence type="ECO:0000313" key="2">
    <source>
        <dbReference type="EMBL" id="TKB57569.1"/>
    </source>
</evidence>
<keyword evidence="2" id="KW-0645">Protease</keyword>
<dbReference type="PANTHER" id="PTHR34385:SF1">
    <property type="entry name" value="PEPTIDOGLYCAN L-ALANYL-D-GLUTAMATE ENDOPEPTIDASE CWLK"/>
    <property type="match status" value="1"/>
</dbReference>
<keyword evidence="2" id="KW-0378">Hydrolase</keyword>
<accession>A0A4U1BWK3</accession>
<sequence length="230" mass="25809">MLTQLQLLGQNGDHLVAIDHCQLESRCALALRQLQDAAALAGFNLQVASGWRSFERQLLIFNRKARGERPLLDSQGKQLSADRLNDQQKLEAILQWSALPGMSRHHWGTDLDIYDANAISSESLKLEPWEYDKAGPNGPLSQWLSTHMHTFGFYRPYQQQLGGVQPEPWHLSFAPVSAPALQAFEVDALATLLEHTDIELKSAILDDLEMIASRYLHKISPVPENLSHAL</sequence>
<dbReference type="GO" id="GO:0004180">
    <property type="term" value="F:carboxypeptidase activity"/>
    <property type="evidence" value="ECO:0007669"/>
    <property type="project" value="UniProtKB-KW"/>
</dbReference>
<dbReference type="CDD" id="cd14847">
    <property type="entry name" value="DD-carboxypeptidase_like"/>
    <property type="match status" value="1"/>
</dbReference>
<comment type="caution">
    <text evidence="2">The sequence shown here is derived from an EMBL/GenBank/DDBJ whole genome shotgun (WGS) entry which is preliminary data.</text>
</comment>
<dbReference type="SUPFAM" id="SSF55166">
    <property type="entry name" value="Hedgehog/DD-peptidase"/>
    <property type="match status" value="1"/>
</dbReference>
<dbReference type="PANTHER" id="PTHR34385">
    <property type="entry name" value="D-ALANYL-D-ALANINE CARBOXYPEPTIDASE"/>
    <property type="match status" value="1"/>
</dbReference>